<feature type="domain" description="D-serine dehydratase-like" evidence="6">
    <location>
        <begin position="350"/>
        <end position="434"/>
    </location>
</feature>
<dbReference type="VEuPathDB" id="VectorBase:BGLAX_031865"/>
<dbReference type="InterPro" id="IPR001608">
    <property type="entry name" value="Ala_racemase_N"/>
</dbReference>
<evidence type="ECO:0000256" key="5">
    <source>
        <dbReference type="ARBA" id="ARBA00023239"/>
    </source>
</evidence>
<protein>
    <recommendedName>
        <fullName evidence="6">D-serine dehydratase-like domain-containing protein</fullName>
    </recommendedName>
</protein>
<dbReference type="InterPro" id="IPR051466">
    <property type="entry name" value="D-amino_acid_metab_enzyme"/>
</dbReference>
<gene>
    <name evidence="7" type="primary">106069020</name>
</gene>
<comment type="cofactor">
    <cofactor evidence="2">
        <name>Mg(2+)</name>
        <dbReference type="ChEBI" id="CHEBI:18420"/>
    </cofactor>
</comment>
<proteinExistence type="inferred from homology"/>
<name>A0A2C9LYF7_BIOGL</name>
<dbReference type="GO" id="GO:0016830">
    <property type="term" value="F:carbon-carbon lyase activity"/>
    <property type="evidence" value="ECO:0007669"/>
    <property type="project" value="UniProtKB-ARBA"/>
</dbReference>
<keyword evidence="5" id="KW-0456">Lyase</keyword>
<evidence type="ECO:0000259" key="6">
    <source>
        <dbReference type="SMART" id="SM01119"/>
    </source>
</evidence>
<dbReference type="Gene3D" id="2.40.37.20">
    <property type="entry name" value="D-serine dehydratase-like domain"/>
    <property type="match status" value="1"/>
</dbReference>
<comment type="similarity">
    <text evidence="3">Belongs to the DSD1 family.</text>
</comment>
<evidence type="ECO:0000256" key="1">
    <source>
        <dbReference type="ARBA" id="ARBA00001933"/>
    </source>
</evidence>
<organism evidence="7 8">
    <name type="scientific">Biomphalaria glabrata</name>
    <name type="common">Bloodfluke planorb</name>
    <name type="synonym">Freshwater snail</name>
    <dbReference type="NCBI Taxonomy" id="6526"/>
    <lineage>
        <taxon>Eukaryota</taxon>
        <taxon>Metazoa</taxon>
        <taxon>Spiralia</taxon>
        <taxon>Lophotrochozoa</taxon>
        <taxon>Mollusca</taxon>
        <taxon>Gastropoda</taxon>
        <taxon>Heterobranchia</taxon>
        <taxon>Euthyneura</taxon>
        <taxon>Panpulmonata</taxon>
        <taxon>Hygrophila</taxon>
        <taxon>Lymnaeoidea</taxon>
        <taxon>Planorbidae</taxon>
        <taxon>Biomphalaria</taxon>
    </lineage>
</organism>
<dbReference type="GO" id="GO:0036088">
    <property type="term" value="P:D-serine catabolic process"/>
    <property type="evidence" value="ECO:0007669"/>
    <property type="project" value="TreeGrafter"/>
</dbReference>
<evidence type="ECO:0000256" key="4">
    <source>
        <dbReference type="ARBA" id="ARBA00022898"/>
    </source>
</evidence>
<evidence type="ECO:0000313" key="8">
    <source>
        <dbReference type="Proteomes" id="UP000076420"/>
    </source>
</evidence>
<dbReference type="OrthoDB" id="20198at2759"/>
<evidence type="ECO:0000313" key="7">
    <source>
        <dbReference type="EnsemblMetazoa" id="BGLB036411-PA"/>
    </source>
</evidence>
<dbReference type="PANTHER" id="PTHR28004:SF2">
    <property type="entry name" value="D-SERINE DEHYDRATASE"/>
    <property type="match status" value="1"/>
</dbReference>
<dbReference type="InterPro" id="IPR029066">
    <property type="entry name" value="PLP-binding_barrel"/>
</dbReference>
<dbReference type="Proteomes" id="UP000076420">
    <property type="component" value="Unassembled WGS sequence"/>
</dbReference>
<dbReference type="Gene3D" id="3.20.20.10">
    <property type="entry name" value="Alanine racemase"/>
    <property type="match status" value="1"/>
</dbReference>
<dbReference type="SMART" id="SM01119">
    <property type="entry name" value="D-ser_dehydrat"/>
    <property type="match status" value="1"/>
</dbReference>
<accession>A0A2C9LYF7</accession>
<sequence>MCWILFSGEKMSDEIGLCLCAMIHVVTQRLNLTLLTSMTKSDTILNNLCVKDFRSVQSQYFSTSLRKLPFKQQFESFIRMFSSRPPCNVGDSVTDVETPALLVCLKKLEQNLNTLKEAMKAYPSVKLRPHAKTHKCAMLARLQIQSGAVGLCCQKLTEAEALVQGGIQDVLLSNQVINKKKLLRLASLARSAHIAVCVDSERNIEDLSEAAKTLDVMLDIVIEVNVGGFRCGVEPGPDVARLAKKVMSLPNIRFKGLHCYNGRNQHIRSLADRQAAVNEVIEKTKLALSALKESEIECNYVTGGGTGTFHLEAASEVFTEVQPGSYVFMDVDYGLNLDGEEKFVSEFQQSLYILSTVQSVAENRAIVDVGLKAVSLDSGVPTVKNSGDQVYISGGDEHGVIVPPGDLKVGDQLWLIPGHCDPTVNMHEWIVGMRDGRVESIWPIGGKGPGI</sequence>
<dbReference type="AlphaFoldDB" id="A0A2C9LYF7"/>
<dbReference type="Pfam" id="PF14031">
    <property type="entry name" value="D-ser_dehydrat"/>
    <property type="match status" value="1"/>
</dbReference>
<dbReference type="FunFam" id="3.20.20.10:FF:000026">
    <property type="entry name" value="D-threonine aldolase"/>
    <property type="match status" value="1"/>
</dbReference>
<dbReference type="InterPro" id="IPR042208">
    <property type="entry name" value="D-ser_dehydrat-like_sf"/>
</dbReference>
<dbReference type="STRING" id="6526.A0A2C9LYF7"/>
<dbReference type="PANTHER" id="PTHR28004">
    <property type="entry name" value="ZGC:162816-RELATED"/>
    <property type="match status" value="1"/>
</dbReference>
<dbReference type="EnsemblMetazoa" id="BGLB036411-RA">
    <property type="protein sequence ID" value="BGLB036411-PA"/>
    <property type="gene ID" value="BGLB036411"/>
</dbReference>
<dbReference type="Pfam" id="PF01168">
    <property type="entry name" value="Ala_racemase_N"/>
    <property type="match status" value="1"/>
</dbReference>
<evidence type="ECO:0000256" key="2">
    <source>
        <dbReference type="ARBA" id="ARBA00001946"/>
    </source>
</evidence>
<reference evidence="7" key="1">
    <citation type="submission" date="2020-05" db="UniProtKB">
        <authorList>
            <consortium name="EnsemblMetazoa"/>
        </authorList>
    </citation>
    <scope>IDENTIFICATION</scope>
    <source>
        <strain evidence="7">BB02</strain>
    </source>
</reference>
<dbReference type="GO" id="GO:0008721">
    <property type="term" value="F:D-serine ammonia-lyase activity"/>
    <property type="evidence" value="ECO:0007669"/>
    <property type="project" value="TreeGrafter"/>
</dbReference>
<dbReference type="InterPro" id="IPR026956">
    <property type="entry name" value="D-ser_dehydrat-like_dom"/>
</dbReference>
<dbReference type="KEGG" id="bgt:106069020"/>
<dbReference type="SUPFAM" id="SSF51419">
    <property type="entry name" value="PLP-binding barrel"/>
    <property type="match status" value="1"/>
</dbReference>
<dbReference type="CDD" id="cd06819">
    <property type="entry name" value="PLPDE_III_LS_D-TA"/>
    <property type="match status" value="1"/>
</dbReference>
<keyword evidence="4" id="KW-0663">Pyridoxal phosphate</keyword>
<evidence type="ECO:0000256" key="3">
    <source>
        <dbReference type="ARBA" id="ARBA00005323"/>
    </source>
</evidence>
<comment type="cofactor">
    <cofactor evidence="1">
        <name>pyridoxal 5'-phosphate</name>
        <dbReference type="ChEBI" id="CHEBI:597326"/>
    </cofactor>
</comment>
<dbReference type="VEuPathDB" id="VectorBase:BGLB036411"/>